<name>A0A478EA51_TALPI</name>
<evidence type="ECO:0000313" key="4">
    <source>
        <dbReference type="Proteomes" id="UP000053095"/>
    </source>
</evidence>
<keyword evidence="4" id="KW-1185">Reference proteome</keyword>
<dbReference type="Proteomes" id="UP000053095">
    <property type="component" value="Unassembled WGS sequence"/>
</dbReference>
<keyword evidence="1" id="KW-0677">Repeat</keyword>
<gene>
    <name evidence="3" type="ORF">TCE0_044r16003</name>
</gene>
<evidence type="ECO:0000259" key="2">
    <source>
        <dbReference type="Pfam" id="PF24883"/>
    </source>
</evidence>
<organism evidence="3 4">
    <name type="scientific">Talaromyces pinophilus</name>
    <name type="common">Penicillium pinophilum</name>
    <dbReference type="NCBI Taxonomy" id="128442"/>
    <lineage>
        <taxon>Eukaryota</taxon>
        <taxon>Fungi</taxon>
        <taxon>Dikarya</taxon>
        <taxon>Ascomycota</taxon>
        <taxon>Pezizomycotina</taxon>
        <taxon>Eurotiomycetes</taxon>
        <taxon>Eurotiomycetidae</taxon>
        <taxon>Eurotiales</taxon>
        <taxon>Trichocomaceae</taxon>
        <taxon>Talaromyces</taxon>
        <taxon>Talaromyces sect. Talaromyces</taxon>
    </lineage>
</organism>
<accession>A0A478EA51</accession>
<evidence type="ECO:0000256" key="1">
    <source>
        <dbReference type="ARBA" id="ARBA00022737"/>
    </source>
</evidence>
<sequence length="220" mass="24429">MTTRPHRIPQMVDAERKASDVLNDIRKSLDGISEDVESIRSITSGSAKKIEDVAQNIDLMGLPVAEGAEFGNYMGQREEECLQGTREDLLHKVKEWAVLPEGKSMFWLNGLAGTGKSTISRTVARNFQKQGLLGASFLFKRGEGDRGNAARFFPTIARQLLTGIPELRNAIQQMSAKVTMTFKLFYNNCHAPFAFDFSLPADLNCLSDWASGQLKTVTRI</sequence>
<dbReference type="InterPro" id="IPR056884">
    <property type="entry name" value="NPHP3-like_N"/>
</dbReference>
<feature type="domain" description="Nephrocystin 3-like N-terminal" evidence="2">
    <location>
        <begin position="84"/>
        <end position="176"/>
    </location>
</feature>
<proteinExistence type="predicted"/>
<dbReference type="InterPro" id="IPR027417">
    <property type="entry name" value="P-loop_NTPase"/>
</dbReference>
<dbReference type="SUPFAM" id="SSF52540">
    <property type="entry name" value="P-loop containing nucleoside triphosphate hydrolases"/>
    <property type="match status" value="1"/>
</dbReference>
<reference evidence="4" key="1">
    <citation type="journal article" date="2015" name="Genome Announc.">
        <title>Draft genome sequence of Talaromyces cellulolyticus strain Y-94, a source of lignocellulosic biomass-degrading enzymes.</title>
        <authorList>
            <person name="Fujii T."/>
            <person name="Koike H."/>
            <person name="Sawayama S."/>
            <person name="Yano S."/>
            <person name="Inoue H."/>
        </authorList>
    </citation>
    <scope>NUCLEOTIDE SEQUENCE [LARGE SCALE GENOMIC DNA]</scope>
    <source>
        <strain evidence="4">Y-94</strain>
    </source>
</reference>
<protein>
    <submittedName>
        <fullName evidence="3">WD repeat protein</fullName>
    </submittedName>
</protein>
<dbReference type="EMBL" id="DF933840">
    <property type="protein sequence ID" value="GAM42231.1"/>
    <property type="molecule type" value="Genomic_DNA"/>
</dbReference>
<dbReference type="AlphaFoldDB" id="A0A478EA51"/>
<evidence type="ECO:0000313" key="3">
    <source>
        <dbReference type="EMBL" id="GAM42231.1"/>
    </source>
</evidence>
<dbReference type="Pfam" id="PF24883">
    <property type="entry name" value="NPHP3_N"/>
    <property type="match status" value="1"/>
</dbReference>